<sequence>SLHSAAASGTARGDGVPAPQQAQLDESHTALQHEELEVEVNVDESGSILAVSGPMEVRALTSEIVQQVAAGTTHTVFLLSSGEVYSCGEGWLGHEGIFRCPKPKRLEALSSEHIVLVAAGSEHSAAVSIEGRVYTWGRGEQFSHHSGRANALGLGGLHHEFNCSEIPRQIGSLSSTRIVHVAVGGEHTIAVSYSGQAYTFGAGDSGQLGHGDCQSLPSPRLIASIRDLHVTQAAAGQFHSCLLTAAGHVYTFGSNRFGQLGRATFSGDGNAFAVPHAVRELQTVCIKQIAAGWSHNVFLDSAGVVYSFGHGNQGQLGVRVPQQDTPEQGFFQHTPTVLSEFLATLAHTEEGPVVSVAAGPTYTVFVTARGDAYTCGTIVDGVLHDVNSAFRSDLPHRILGLPVVRRFGGKQP</sequence>
<gene>
    <name evidence="3" type="ORF">CYMTET_5939</name>
</gene>
<reference evidence="3 4" key="1">
    <citation type="journal article" date="2015" name="Genome Biol. Evol.">
        <title>Comparative Genomics of a Bacterivorous Green Alga Reveals Evolutionary Causalities and Consequences of Phago-Mixotrophic Mode of Nutrition.</title>
        <authorList>
            <person name="Burns J.A."/>
            <person name="Paasch A."/>
            <person name="Narechania A."/>
            <person name="Kim E."/>
        </authorList>
    </citation>
    <scope>NUCLEOTIDE SEQUENCE [LARGE SCALE GENOMIC DNA]</scope>
    <source>
        <strain evidence="3 4">PLY_AMNH</strain>
    </source>
</reference>
<dbReference type="PROSITE" id="PS00626">
    <property type="entry name" value="RCC1_2"/>
    <property type="match status" value="1"/>
</dbReference>
<dbReference type="PANTHER" id="PTHR45982">
    <property type="entry name" value="REGULATOR OF CHROMOSOME CONDENSATION"/>
    <property type="match status" value="1"/>
</dbReference>
<dbReference type="InterPro" id="IPR009091">
    <property type="entry name" value="RCC1/BLIP-II"/>
</dbReference>
<dbReference type="EMBL" id="LGRX02001240">
    <property type="protein sequence ID" value="KAK3286520.1"/>
    <property type="molecule type" value="Genomic_DNA"/>
</dbReference>
<dbReference type="InterPro" id="IPR000408">
    <property type="entry name" value="Reg_chr_condens"/>
</dbReference>
<dbReference type="AlphaFoldDB" id="A0AAE0LIX9"/>
<evidence type="ECO:0000256" key="1">
    <source>
        <dbReference type="PROSITE-ProRule" id="PRU00235"/>
    </source>
</evidence>
<feature type="non-terminal residue" evidence="3">
    <location>
        <position position="1"/>
    </location>
</feature>
<dbReference type="SUPFAM" id="SSF50985">
    <property type="entry name" value="RCC1/BLIP-II"/>
    <property type="match status" value="1"/>
</dbReference>
<dbReference type="GO" id="GO:0005737">
    <property type="term" value="C:cytoplasm"/>
    <property type="evidence" value="ECO:0007669"/>
    <property type="project" value="TreeGrafter"/>
</dbReference>
<evidence type="ECO:0000256" key="2">
    <source>
        <dbReference type="SAM" id="MobiDB-lite"/>
    </source>
</evidence>
<dbReference type="Pfam" id="PF00415">
    <property type="entry name" value="RCC1"/>
    <property type="match status" value="5"/>
</dbReference>
<dbReference type="Proteomes" id="UP001190700">
    <property type="component" value="Unassembled WGS sequence"/>
</dbReference>
<feature type="region of interest" description="Disordered" evidence="2">
    <location>
        <begin position="1"/>
        <end position="22"/>
    </location>
</feature>
<dbReference type="GO" id="GO:0005085">
    <property type="term" value="F:guanyl-nucleotide exchange factor activity"/>
    <property type="evidence" value="ECO:0007669"/>
    <property type="project" value="TreeGrafter"/>
</dbReference>
<proteinExistence type="predicted"/>
<comment type="caution">
    <text evidence="3">The sequence shown here is derived from an EMBL/GenBank/DDBJ whole genome shotgun (WGS) entry which is preliminary data.</text>
</comment>
<evidence type="ECO:0000313" key="3">
    <source>
        <dbReference type="EMBL" id="KAK3286520.1"/>
    </source>
</evidence>
<dbReference type="PROSITE" id="PS50012">
    <property type="entry name" value="RCC1_3"/>
    <property type="match status" value="5"/>
</dbReference>
<accession>A0AAE0LIX9</accession>
<feature type="repeat" description="RCC1" evidence="1">
    <location>
        <begin position="131"/>
        <end position="194"/>
    </location>
</feature>
<feature type="repeat" description="RCC1" evidence="1">
    <location>
        <begin position="247"/>
        <end position="302"/>
    </location>
</feature>
<evidence type="ECO:0000313" key="4">
    <source>
        <dbReference type="Proteomes" id="UP001190700"/>
    </source>
</evidence>
<keyword evidence="4" id="KW-1185">Reference proteome</keyword>
<feature type="repeat" description="RCC1" evidence="1">
    <location>
        <begin position="195"/>
        <end position="246"/>
    </location>
</feature>
<name>A0AAE0LIX9_9CHLO</name>
<dbReference type="InterPro" id="IPR051553">
    <property type="entry name" value="Ran_GTPase-activating"/>
</dbReference>
<organism evidence="3 4">
    <name type="scientific">Cymbomonas tetramitiformis</name>
    <dbReference type="NCBI Taxonomy" id="36881"/>
    <lineage>
        <taxon>Eukaryota</taxon>
        <taxon>Viridiplantae</taxon>
        <taxon>Chlorophyta</taxon>
        <taxon>Pyramimonadophyceae</taxon>
        <taxon>Pyramimonadales</taxon>
        <taxon>Pyramimonadaceae</taxon>
        <taxon>Cymbomonas</taxon>
    </lineage>
</organism>
<feature type="repeat" description="RCC1" evidence="1">
    <location>
        <begin position="82"/>
        <end position="130"/>
    </location>
</feature>
<dbReference type="Gene3D" id="2.130.10.30">
    <property type="entry name" value="Regulator of chromosome condensation 1/beta-lactamase-inhibitor protein II"/>
    <property type="match status" value="2"/>
</dbReference>
<dbReference type="PANTHER" id="PTHR45982:SF1">
    <property type="entry name" value="REGULATOR OF CHROMOSOME CONDENSATION"/>
    <property type="match status" value="1"/>
</dbReference>
<feature type="repeat" description="RCC1" evidence="1">
    <location>
        <begin position="303"/>
        <end position="369"/>
    </location>
</feature>
<dbReference type="PRINTS" id="PR00633">
    <property type="entry name" value="RCCNDNSATION"/>
</dbReference>
<protein>
    <submittedName>
        <fullName evidence="3">Uncharacterized protein</fullName>
    </submittedName>
</protein>